<keyword evidence="2" id="KW-0274">FAD</keyword>
<dbReference type="Proteomes" id="UP000277212">
    <property type="component" value="Unassembled WGS sequence"/>
</dbReference>
<protein>
    <submittedName>
        <fullName evidence="4">Uncharacterized protein</fullName>
    </submittedName>
</protein>
<dbReference type="EMBL" id="NKUJ01000083">
    <property type="protein sequence ID" value="RMJ14525.1"/>
    <property type="molecule type" value="Genomic_DNA"/>
</dbReference>
<dbReference type="FunFam" id="3.50.50.60:FF:000258">
    <property type="entry name" value="Flavin-binding monooxygenase-like protein (AFU_orthologue AFUA_6G01900)"/>
    <property type="match status" value="1"/>
</dbReference>
<dbReference type="SUPFAM" id="SSF51905">
    <property type="entry name" value="FAD/NAD(P)-binding domain"/>
    <property type="match status" value="1"/>
</dbReference>
<evidence type="ECO:0000313" key="5">
    <source>
        <dbReference type="Proteomes" id="UP000277212"/>
    </source>
</evidence>
<name>A0A3M2SBF4_9HYPO</name>
<keyword evidence="5" id="KW-1185">Reference proteome</keyword>
<dbReference type="PANTHER" id="PTHR23023">
    <property type="entry name" value="DIMETHYLANILINE MONOOXYGENASE"/>
    <property type="match status" value="1"/>
</dbReference>
<sequence>METLDFVVIGAGWAGLASAKTRHQLHPEESLAVLDSNASIGGTWSKQRLYPGLKSNNMLGTYEYPDFPMDSETFGVLPGQHIPGNVIHEYLTKYAQNFDIFDKIRFEHKVESAEHQKDGGWILTVRDVKAGRDVQLFAKKLVVASGLTSQAFLPHFEGEEKFGAPIFHGKDFVNHAGTLQTAKSVTVFGGTKTAWDLVYQYATKGVEVNWVIRGLESGHGPIWMAPPYVTPLKKWLEKLAHTRMLTWFSPCSWGAADGYTKTRNFYHGSYVGRGIVNKFWDILAGDVMTLNQYDAHPETAKLKPWSQAMFVASSLSILNYDTPFFDLVKDGKVKVHIADITSLSERTVHLSDGTALQSDVLCCSTGWKHVPPIKFLPEGISEELGIPHTPSPESFPPKSLVDQIDKEIMEQFPRLKDQPVQNAKYEPLLKNKGVSSNDAITPETSLTPYTLYHFIAPPSSRFLATRDVAFTGILMNFTVSMIAHAQSLWINAYFDDKIPSLSREPTPDALTKFQHEAVLHSRFCKWRYPAGYGHKFPDFVFDAVPYLDLLLGDMELPVYRKNGMAAEATDPYGPEDYRTLVDEWKEKQAKTEA</sequence>
<evidence type="ECO:0000256" key="3">
    <source>
        <dbReference type="ARBA" id="ARBA00023002"/>
    </source>
</evidence>
<dbReference type="InterPro" id="IPR036188">
    <property type="entry name" value="FAD/NAD-bd_sf"/>
</dbReference>
<evidence type="ECO:0000256" key="1">
    <source>
        <dbReference type="ARBA" id="ARBA00022630"/>
    </source>
</evidence>
<reference evidence="4 5" key="1">
    <citation type="submission" date="2017-06" db="EMBL/GenBank/DDBJ databases">
        <title>Comparative genomic analysis of Ambrosia Fusariam Clade fungi.</title>
        <authorList>
            <person name="Stajich J.E."/>
            <person name="Carrillo J."/>
            <person name="Kijimoto T."/>
            <person name="Eskalen A."/>
            <person name="O'Donnell K."/>
            <person name="Kasson M."/>
        </authorList>
    </citation>
    <scope>NUCLEOTIDE SEQUENCE [LARGE SCALE GENOMIC DNA]</scope>
    <source>
        <strain evidence="4">UCR3666</strain>
    </source>
</reference>
<keyword evidence="3" id="KW-0560">Oxidoreductase</keyword>
<dbReference type="Pfam" id="PF13738">
    <property type="entry name" value="Pyr_redox_3"/>
    <property type="match status" value="1"/>
</dbReference>
<evidence type="ECO:0000256" key="2">
    <source>
        <dbReference type="ARBA" id="ARBA00022827"/>
    </source>
</evidence>
<gene>
    <name evidence="4" type="ORF">CDV36_005784</name>
</gene>
<proteinExistence type="predicted"/>
<dbReference type="Gene3D" id="3.50.50.60">
    <property type="entry name" value="FAD/NAD(P)-binding domain"/>
    <property type="match status" value="1"/>
</dbReference>
<dbReference type="AlphaFoldDB" id="A0A3M2SBF4"/>
<dbReference type="GO" id="GO:0016491">
    <property type="term" value="F:oxidoreductase activity"/>
    <property type="evidence" value="ECO:0007669"/>
    <property type="project" value="UniProtKB-KW"/>
</dbReference>
<comment type="caution">
    <text evidence="4">The sequence shown here is derived from an EMBL/GenBank/DDBJ whole genome shotgun (WGS) entry which is preliminary data.</text>
</comment>
<dbReference type="OrthoDB" id="2915840at2759"/>
<evidence type="ECO:0000313" key="4">
    <source>
        <dbReference type="EMBL" id="RMJ14525.1"/>
    </source>
</evidence>
<dbReference type="InterPro" id="IPR050346">
    <property type="entry name" value="FMO-like"/>
</dbReference>
<accession>A0A3M2SBF4</accession>
<keyword evidence="1" id="KW-0285">Flavoprotein</keyword>
<organism evidence="4 5">
    <name type="scientific">Fusarium kuroshium</name>
    <dbReference type="NCBI Taxonomy" id="2010991"/>
    <lineage>
        <taxon>Eukaryota</taxon>
        <taxon>Fungi</taxon>
        <taxon>Dikarya</taxon>
        <taxon>Ascomycota</taxon>
        <taxon>Pezizomycotina</taxon>
        <taxon>Sordariomycetes</taxon>
        <taxon>Hypocreomycetidae</taxon>
        <taxon>Hypocreales</taxon>
        <taxon>Nectriaceae</taxon>
        <taxon>Fusarium</taxon>
        <taxon>Fusarium solani species complex</taxon>
    </lineage>
</organism>